<accession>A0A1D6PTQ3</accession>
<reference evidence="1" key="1">
    <citation type="submission" date="2015-12" db="EMBL/GenBank/DDBJ databases">
        <title>Update maize B73 reference genome by single molecule sequencing technologies.</title>
        <authorList>
            <consortium name="Maize Genome Sequencing Project"/>
            <person name="Ware D."/>
        </authorList>
    </citation>
    <scope>NUCLEOTIDE SEQUENCE</scope>
    <source>
        <tissue evidence="1">Seedling</tissue>
    </source>
</reference>
<proteinExistence type="predicted"/>
<dbReference type="GO" id="GO:0016829">
    <property type="term" value="F:lyase activity"/>
    <property type="evidence" value="ECO:0007669"/>
    <property type="project" value="UniProtKB-KW"/>
</dbReference>
<name>A0A1D6PTQ3_MAIZE</name>
<organism evidence="1">
    <name type="scientific">Zea mays</name>
    <name type="common">Maize</name>
    <dbReference type="NCBI Taxonomy" id="4577"/>
    <lineage>
        <taxon>Eukaryota</taxon>
        <taxon>Viridiplantae</taxon>
        <taxon>Streptophyta</taxon>
        <taxon>Embryophyta</taxon>
        <taxon>Tracheophyta</taxon>
        <taxon>Spermatophyta</taxon>
        <taxon>Magnoliopsida</taxon>
        <taxon>Liliopsida</taxon>
        <taxon>Poales</taxon>
        <taxon>Poaceae</taxon>
        <taxon>PACMAD clade</taxon>
        <taxon>Panicoideae</taxon>
        <taxon>Andropogonodae</taxon>
        <taxon>Andropogoneae</taxon>
        <taxon>Tripsacinae</taxon>
        <taxon>Zea</taxon>
    </lineage>
</organism>
<evidence type="ECO:0000313" key="1">
    <source>
        <dbReference type="EMBL" id="AQK50008.1"/>
    </source>
</evidence>
<dbReference type="AlphaFoldDB" id="A0A1D6PTQ3"/>
<keyword evidence="1" id="KW-0456">Lyase</keyword>
<dbReference type="EMBL" id="CM000780">
    <property type="protein sequence ID" value="AQK50008.1"/>
    <property type="molecule type" value="Genomic_DNA"/>
</dbReference>
<protein>
    <submittedName>
        <fullName evidence="1">Chromophore lyase CRL chloroplastic</fullName>
    </submittedName>
</protein>
<gene>
    <name evidence="1" type="ORF">ZEAMMB73_Zm00001d049297</name>
</gene>
<sequence length="35" mass="4244">MGPFVSAFFGRVFLIIWLWGESEYREDYVWMKIGL</sequence>